<reference evidence="6 7" key="1">
    <citation type="submission" date="2023-04" db="EMBL/GenBank/DDBJ databases">
        <authorList>
            <person name="Hsu D."/>
        </authorList>
    </citation>
    <scope>NUCLEOTIDE SEQUENCE [LARGE SCALE GENOMIC DNA]</scope>
    <source>
        <strain evidence="6 7">MK1</strain>
    </source>
</reference>
<evidence type="ECO:0000256" key="2">
    <source>
        <dbReference type="ARBA" id="ARBA00022679"/>
    </source>
</evidence>
<keyword evidence="3 5" id="KW-0777">Teichoic acid biosynthesis</keyword>
<evidence type="ECO:0000256" key="4">
    <source>
        <dbReference type="ARBA" id="ARBA00023316"/>
    </source>
</evidence>
<evidence type="ECO:0000256" key="1">
    <source>
        <dbReference type="ARBA" id="ARBA00022676"/>
    </source>
</evidence>
<dbReference type="Proteomes" id="UP001329915">
    <property type="component" value="Chromosome"/>
</dbReference>
<dbReference type="AlphaFoldDB" id="A0AAU0UKT3"/>
<dbReference type="GO" id="GO:0047244">
    <property type="term" value="F:N-acetylglucosaminyldiphosphoundecaprenol N-acetyl-beta-D-mannosaminyltransferase activity"/>
    <property type="evidence" value="ECO:0007669"/>
    <property type="project" value="UniProtKB-UniRule"/>
</dbReference>
<name>A0AAU0UKT3_9FIRM</name>
<dbReference type="KEGG" id="dbc:MFMK1_000641"/>
<evidence type="ECO:0000256" key="5">
    <source>
        <dbReference type="HAMAP-Rule" id="MF_02070"/>
    </source>
</evidence>
<evidence type="ECO:0000313" key="7">
    <source>
        <dbReference type="Proteomes" id="UP001329915"/>
    </source>
</evidence>
<dbReference type="GO" id="GO:0019350">
    <property type="term" value="P:teichoic acid biosynthetic process"/>
    <property type="evidence" value="ECO:0007669"/>
    <property type="project" value="UniProtKB-UniRule"/>
</dbReference>
<comment type="catalytic activity">
    <reaction evidence="5">
        <text>UDP-N-acetyl-alpha-D-mannosamine + N-acetyl-alpha-D-glucosaminyl-di-trans,octa-cis-undecaprenyl diphosphate = N-acetyl-beta-D-mannosaminyl-(1-&gt;4)-N-acetyl-alpha-D-glucosaminyl di-trans,octa-cis-undecaprenyl diphosphate + UDP + H(+)</text>
        <dbReference type="Rhea" id="RHEA:16053"/>
        <dbReference type="ChEBI" id="CHEBI:15378"/>
        <dbReference type="ChEBI" id="CHEBI:58223"/>
        <dbReference type="ChEBI" id="CHEBI:62959"/>
        <dbReference type="ChEBI" id="CHEBI:68623"/>
        <dbReference type="ChEBI" id="CHEBI:132210"/>
        <dbReference type="EC" id="2.4.1.187"/>
    </reaction>
</comment>
<comment type="pathway">
    <text evidence="5">Cell wall biogenesis; teichoic acid biosynthesis.</text>
</comment>
<dbReference type="GO" id="GO:0071555">
    <property type="term" value="P:cell wall organization"/>
    <property type="evidence" value="ECO:0007669"/>
    <property type="project" value="UniProtKB-KW"/>
</dbReference>
<sequence>MDNINMMGVKISKKNLQETVSEISSYIIEGTSHHIITLNAEILYRAQQDEKLMDTINSADLVTPDGAGVVWASRILNRPVQERVTGIDLVQAVTERAQQEGWRMCLYGGKPGTAREAANNLQKKFPKLKIVGTYHGYQSSKELEEMYGHIADTNPDILLVALGAPLQEYWIRDNKETLGIPVMVGVGGSLDVLAGKAKRAPTWLQKAQLEWLYRLIKEPKRYKRMLALPKFMLMVLKMKLRGKA</sequence>
<dbReference type="EMBL" id="CP121694">
    <property type="protein sequence ID" value="WRO20851.1"/>
    <property type="molecule type" value="Genomic_DNA"/>
</dbReference>
<dbReference type="InterPro" id="IPR034714">
    <property type="entry name" value="TagA_TarA"/>
</dbReference>
<evidence type="ECO:0000256" key="3">
    <source>
        <dbReference type="ARBA" id="ARBA00022944"/>
    </source>
</evidence>
<keyword evidence="1 5" id="KW-0328">Glycosyltransferase</keyword>
<evidence type="ECO:0000313" key="6">
    <source>
        <dbReference type="EMBL" id="WRO20851.1"/>
    </source>
</evidence>
<dbReference type="NCBIfam" id="TIGR00696">
    <property type="entry name" value="wecG_tagA_cpsF"/>
    <property type="match status" value="1"/>
</dbReference>
<dbReference type="PANTHER" id="PTHR34136">
    <property type="match status" value="1"/>
</dbReference>
<dbReference type="RefSeq" id="WP_366923728.1">
    <property type="nucleotide sequence ID" value="NZ_CP121694.1"/>
</dbReference>
<gene>
    <name evidence="6" type="ORF">MFMK1_000641</name>
</gene>
<comment type="function">
    <text evidence="5">Catalyzes the conversion of GlcNAc-PP-undecaprenol into ManNAc-GlcNAc-PP-undecaprenol, the first committed lipid intermediate in the de novo synthesis of teichoic acid.</text>
</comment>
<dbReference type="CDD" id="cd06533">
    <property type="entry name" value="Glyco_transf_WecG_TagA"/>
    <property type="match status" value="1"/>
</dbReference>
<dbReference type="InterPro" id="IPR004629">
    <property type="entry name" value="WecG_TagA_CpsF"/>
</dbReference>
<keyword evidence="7" id="KW-1185">Reference proteome</keyword>
<protein>
    <recommendedName>
        <fullName evidence="5">N-acetylglucosaminyldiphosphoundecaprenol N-acetyl-beta-D-mannosaminyltransferase</fullName>
        <ecNumber evidence="5">2.4.1.187</ecNumber>
    </recommendedName>
    <alternativeName>
        <fullName evidence="5">N-acetylmannosaminyltransferase</fullName>
    </alternativeName>
    <alternativeName>
        <fullName evidence="5">UDP-N-acetylmannosamine transferase</fullName>
    </alternativeName>
    <alternativeName>
        <fullName evidence="5">UDP-N-acetylmannosamine:N-acetylglucosaminyl pyrophosphorylundecaprenol N-acetylmannosaminyltransferase</fullName>
    </alternativeName>
</protein>
<dbReference type="EC" id="2.4.1.187" evidence="5"/>
<keyword evidence="4 5" id="KW-0961">Cell wall biogenesis/degradation</keyword>
<dbReference type="Pfam" id="PF03808">
    <property type="entry name" value="Glyco_tran_WecG"/>
    <property type="match status" value="1"/>
</dbReference>
<dbReference type="PANTHER" id="PTHR34136:SF1">
    <property type="entry name" value="UDP-N-ACETYL-D-MANNOSAMINURONIC ACID TRANSFERASE"/>
    <property type="match status" value="1"/>
</dbReference>
<comment type="similarity">
    <text evidence="5">Belongs to the glycosyltransferase 26 family. TagA/TarA subfamily.</text>
</comment>
<proteinExistence type="inferred from homology"/>
<organism evidence="6 7">
    <name type="scientific">Metallumcola ferriviriculae</name>
    <dbReference type="NCBI Taxonomy" id="3039180"/>
    <lineage>
        <taxon>Bacteria</taxon>
        <taxon>Bacillati</taxon>
        <taxon>Bacillota</taxon>
        <taxon>Clostridia</taxon>
        <taxon>Neomoorellales</taxon>
        <taxon>Desulfitibacteraceae</taxon>
        <taxon>Metallumcola</taxon>
    </lineage>
</organism>
<keyword evidence="2 5" id="KW-0808">Transferase</keyword>
<dbReference type="HAMAP" id="MF_02070">
    <property type="entry name" value="TagA_TarA"/>
    <property type="match status" value="1"/>
</dbReference>
<accession>A0AAU0UKT3</accession>